<dbReference type="AlphaFoldDB" id="A0AAE0BHL1"/>
<comment type="caution">
    <text evidence="1">The sequence shown here is derived from an EMBL/GenBank/DDBJ whole genome shotgun (WGS) entry which is preliminary data.</text>
</comment>
<proteinExistence type="predicted"/>
<dbReference type="Proteomes" id="UP001190700">
    <property type="component" value="Unassembled WGS sequence"/>
</dbReference>
<organism evidence="1 2">
    <name type="scientific">Cymbomonas tetramitiformis</name>
    <dbReference type="NCBI Taxonomy" id="36881"/>
    <lineage>
        <taxon>Eukaryota</taxon>
        <taxon>Viridiplantae</taxon>
        <taxon>Chlorophyta</taxon>
        <taxon>Pyramimonadophyceae</taxon>
        <taxon>Pyramimonadales</taxon>
        <taxon>Pyramimonadaceae</taxon>
        <taxon>Cymbomonas</taxon>
    </lineage>
</organism>
<gene>
    <name evidence="1" type="ORF">CYMTET_53258</name>
</gene>
<evidence type="ECO:0000313" key="2">
    <source>
        <dbReference type="Proteomes" id="UP001190700"/>
    </source>
</evidence>
<evidence type="ECO:0000313" key="1">
    <source>
        <dbReference type="EMBL" id="KAK3236612.1"/>
    </source>
</evidence>
<reference evidence="1 2" key="1">
    <citation type="journal article" date="2015" name="Genome Biol. Evol.">
        <title>Comparative Genomics of a Bacterivorous Green Alga Reveals Evolutionary Causalities and Consequences of Phago-Mixotrophic Mode of Nutrition.</title>
        <authorList>
            <person name="Burns J.A."/>
            <person name="Paasch A."/>
            <person name="Narechania A."/>
            <person name="Kim E."/>
        </authorList>
    </citation>
    <scope>NUCLEOTIDE SEQUENCE [LARGE SCALE GENOMIC DNA]</scope>
    <source>
        <strain evidence="1 2">PLY_AMNH</strain>
    </source>
</reference>
<name>A0AAE0BHL1_9CHLO</name>
<sequence>MAEHTCGHIQTRVTYSRLSSGGEDSEGETVMRLEDLVITKTPTTLHKVAVMPQIQLDKPWAAGYGKTESAWDVSAALIMKYDAYTLGHE</sequence>
<protein>
    <submittedName>
        <fullName evidence="1">Uncharacterized protein</fullName>
    </submittedName>
</protein>
<dbReference type="EMBL" id="LGRX02034942">
    <property type="protein sequence ID" value="KAK3236612.1"/>
    <property type="molecule type" value="Genomic_DNA"/>
</dbReference>
<keyword evidence="2" id="KW-1185">Reference proteome</keyword>
<accession>A0AAE0BHL1</accession>